<reference evidence="1 2" key="2">
    <citation type="journal article" date="2016" name="Genome Announc.">
        <title>Complete Genome Sequences of Two Interactive Moderate Thermophiles, Paenibacillus napthalenovorans 32O-Y and Paenibacillus sp. 32O-W.</title>
        <authorList>
            <person name="Butler R.R.III."/>
            <person name="Wang J."/>
            <person name="Stark B.C."/>
            <person name="Pombert J.F."/>
        </authorList>
    </citation>
    <scope>NUCLEOTIDE SEQUENCE [LARGE SCALE GENOMIC DNA]</scope>
    <source>
        <strain evidence="1 2">32O-Y</strain>
    </source>
</reference>
<dbReference type="EMBL" id="CP013652">
    <property type="protein sequence ID" value="ALS23410.1"/>
    <property type="molecule type" value="Genomic_DNA"/>
</dbReference>
<evidence type="ECO:0000313" key="1">
    <source>
        <dbReference type="EMBL" id="ALS23410.1"/>
    </source>
</evidence>
<accession>A0A0U2L1E2</accession>
<name>A0A0U2L1E2_9BACL</name>
<reference evidence="2" key="1">
    <citation type="submission" date="2015-12" db="EMBL/GenBank/DDBJ databases">
        <title>Complete genome sequences of two moderately thermophilic Paenibacillus species.</title>
        <authorList>
            <person name="Butler R.III."/>
            <person name="Wang J."/>
            <person name="Stark B.C."/>
            <person name="Pombert J.-F."/>
        </authorList>
    </citation>
    <scope>NUCLEOTIDE SEQUENCE [LARGE SCALE GENOMIC DNA]</scope>
    <source>
        <strain evidence="2">32O-Y</strain>
    </source>
</reference>
<dbReference type="Proteomes" id="UP000061660">
    <property type="component" value="Chromosome"/>
</dbReference>
<gene>
    <name evidence="1" type="ORF">IJ22_30370</name>
</gene>
<evidence type="ECO:0000313" key="2">
    <source>
        <dbReference type="Proteomes" id="UP000061660"/>
    </source>
</evidence>
<dbReference type="PATRIC" id="fig|162209.4.peg.3245"/>
<proteinExistence type="predicted"/>
<dbReference type="KEGG" id="pnp:IJ22_30370"/>
<keyword evidence="2" id="KW-1185">Reference proteome</keyword>
<organism evidence="1 2">
    <name type="scientific">Paenibacillus naphthalenovorans</name>
    <dbReference type="NCBI Taxonomy" id="162209"/>
    <lineage>
        <taxon>Bacteria</taxon>
        <taxon>Bacillati</taxon>
        <taxon>Bacillota</taxon>
        <taxon>Bacilli</taxon>
        <taxon>Bacillales</taxon>
        <taxon>Paenibacillaceae</taxon>
        <taxon>Paenibacillus</taxon>
    </lineage>
</organism>
<protein>
    <submittedName>
        <fullName evidence="1">Uncharacterized protein</fullName>
    </submittedName>
</protein>
<sequence length="98" mass="10762">MKAITLRLYQIDDKQGHGSFTHPPKYVMSIPRPDFVGQWLSKRSQIGTGVLVVDTSHFGGCPVLYKSKDLFRHGGSAAPVLGGILADYSSYSFAVYVK</sequence>
<dbReference type="AlphaFoldDB" id="A0A0U2L1E2"/>
<dbReference type="RefSeq" id="WP_062409367.1">
    <property type="nucleotide sequence ID" value="NZ_CP013652.1"/>
</dbReference>